<keyword evidence="1" id="KW-0472">Membrane</keyword>
<reference evidence="2" key="1">
    <citation type="journal article" date="2020" name="mSystems">
        <title>Genome- and Community-Level Interaction Insights into Carbon Utilization and Element Cycling Functions of Hydrothermarchaeota in Hydrothermal Sediment.</title>
        <authorList>
            <person name="Zhou Z."/>
            <person name="Liu Y."/>
            <person name="Xu W."/>
            <person name="Pan J."/>
            <person name="Luo Z.H."/>
            <person name="Li M."/>
        </authorList>
    </citation>
    <scope>NUCLEOTIDE SEQUENCE [LARGE SCALE GENOMIC DNA]</scope>
    <source>
        <strain evidence="2">SpSt-143</strain>
    </source>
</reference>
<name>A0A7V2AZZ8_RHOMR</name>
<proteinExistence type="predicted"/>
<gene>
    <name evidence="2" type="ORF">ENO59_04665</name>
</gene>
<evidence type="ECO:0000256" key="1">
    <source>
        <dbReference type="SAM" id="Phobius"/>
    </source>
</evidence>
<comment type="caution">
    <text evidence="2">The sequence shown here is derived from an EMBL/GenBank/DDBJ whole genome shotgun (WGS) entry which is preliminary data.</text>
</comment>
<protein>
    <submittedName>
        <fullName evidence="2">Uncharacterized protein</fullName>
    </submittedName>
</protein>
<dbReference type="AlphaFoldDB" id="A0A7V2AZZ8"/>
<feature type="transmembrane region" description="Helical" evidence="1">
    <location>
        <begin position="36"/>
        <end position="53"/>
    </location>
</feature>
<organism evidence="2">
    <name type="scientific">Rhodothermus marinus</name>
    <name type="common">Rhodothermus obamensis</name>
    <dbReference type="NCBI Taxonomy" id="29549"/>
    <lineage>
        <taxon>Bacteria</taxon>
        <taxon>Pseudomonadati</taxon>
        <taxon>Rhodothermota</taxon>
        <taxon>Rhodothermia</taxon>
        <taxon>Rhodothermales</taxon>
        <taxon>Rhodothermaceae</taxon>
        <taxon>Rhodothermus</taxon>
    </lineage>
</organism>
<evidence type="ECO:0000313" key="2">
    <source>
        <dbReference type="EMBL" id="HER95792.1"/>
    </source>
</evidence>
<keyword evidence="1" id="KW-1133">Transmembrane helix</keyword>
<accession>A0A7V2AZZ8</accession>
<sequence>MLKHLLQGISGLGLLLTIGPSWLVFTGQLSWETHANLMLLGTAVWFITAPFWMRSKPEML</sequence>
<keyword evidence="1" id="KW-0812">Transmembrane</keyword>
<dbReference type="EMBL" id="DSGB01000004">
    <property type="protein sequence ID" value="HER95792.1"/>
    <property type="molecule type" value="Genomic_DNA"/>
</dbReference>